<protein>
    <submittedName>
        <fullName evidence="3">UPF0716 protein FxsA</fullName>
    </submittedName>
</protein>
<evidence type="ECO:0000256" key="1">
    <source>
        <dbReference type="SAM" id="MobiDB-lite"/>
    </source>
</evidence>
<keyword evidence="4" id="KW-1185">Reference proteome</keyword>
<evidence type="ECO:0000313" key="4">
    <source>
        <dbReference type="Proteomes" id="UP000243799"/>
    </source>
</evidence>
<dbReference type="Proteomes" id="UP000243799">
    <property type="component" value="Unassembled WGS sequence"/>
</dbReference>
<feature type="region of interest" description="Disordered" evidence="1">
    <location>
        <begin position="141"/>
        <end position="161"/>
    </location>
</feature>
<proteinExistence type="predicted"/>
<dbReference type="InterPro" id="IPR007313">
    <property type="entry name" value="FxsA"/>
</dbReference>
<sequence length="161" mass="17390">MAVALLLYVVAEVAAVWAVGSAIGFFPTIGLLLAGAFLGSALARRQGAKAAKAFMETARSGKSAHAEVTDGMLIALGGLLILLPGFVSDVAGLLFLLPPSRSLIRRSWLRRLERRAPMMNPQYPQYPHPARPQVIVVDSEVVEDDRPSRPTQQPRPIIDPQ</sequence>
<dbReference type="PANTHER" id="PTHR35335">
    <property type="entry name" value="UPF0716 PROTEIN FXSA"/>
    <property type="match status" value="1"/>
</dbReference>
<dbReference type="AlphaFoldDB" id="A0A1I0VS29"/>
<dbReference type="RefSeq" id="WP_091668628.1">
    <property type="nucleotide sequence ID" value="NZ_FOKG01000001.1"/>
</dbReference>
<evidence type="ECO:0000256" key="2">
    <source>
        <dbReference type="SAM" id="Phobius"/>
    </source>
</evidence>
<keyword evidence="2" id="KW-0472">Membrane</keyword>
<dbReference type="NCBIfam" id="NF008528">
    <property type="entry name" value="PRK11463.1-2"/>
    <property type="match status" value="1"/>
</dbReference>
<dbReference type="PANTHER" id="PTHR35335:SF1">
    <property type="entry name" value="UPF0716 PROTEIN FXSA"/>
    <property type="match status" value="1"/>
</dbReference>
<name>A0A1I0VS29_9PSEU</name>
<accession>A0A1I0VS29</accession>
<dbReference type="GO" id="GO:0016020">
    <property type="term" value="C:membrane"/>
    <property type="evidence" value="ECO:0007669"/>
    <property type="project" value="InterPro"/>
</dbReference>
<organism evidence="3 4">
    <name type="scientific">Amycolatopsis marina</name>
    <dbReference type="NCBI Taxonomy" id="490629"/>
    <lineage>
        <taxon>Bacteria</taxon>
        <taxon>Bacillati</taxon>
        <taxon>Actinomycetota</taxon>
        <taxon>Actinomycetes</taxon>
        <taxon>Pseudonocardiales</taxon>
        <taxon>Pseudonocardiaceae</taxon>
        <taxon>Amycolatopsis</taxon>
    </lineage>
</organism>
<dbReference type="EMBL" id="FOKG01000001">
    <property type="protein sequence ID" value="SFA79209.1"/>
    <property type="molecule type" value="Genomic_DNA"/>
</dbReference>
<feature type="transmembrane region" description="Helical" evidence="2">
    <location>
        <begin position="72"/>
        <end position="97"/>
    </location>
</feature>
<evidence type="ECO:0000313" key="3">
    <source>
        <dbReference type="EMBL" id="SFA79209.1"/>
    </source>
</evidence>
<dbReference type="STRING" id="490629.SAMN05216266_101458"/>
<keyword evidence="2" id="KW-0812">Transmembrane</keyword>
<keyword evidence="2" id="KW-1133">Transmembrane helix</keyword>
<reference evidence="4" key="1">
    <citation type="submission" date="2016-10" db="EMBL/GenBank/DDBJ databases">
        <authorList>
            <person name="Varghese N."/>
            <person name="Submissions S."/>
        </authorList>
    </citation>
    <scope>NUCLEOTIDE SEQUENCE [LARGE SCALE GENOMIC DNA]</scope>
    <source>
        <strain evidence="4">CGMCC 4.3568</strain>
    </source>
</reference>
<gene>
    <name evidence="3" type="ORF">SAMN05216266_101458</name>
</gene>
<dbReference type="Pfam" id="PF04186">
    <property type="entry name" value="FxsA"/>
    <property type="match status" value="1"/>
</dbReference>